<keyword evidence="2" id="KW-1133">Transmembrane helix</keyword>
<accession>A0ABN9WC55</accession>
<gene>
    <name evidence="3" type="ORF">PCOR1329_LOCUS65976</name>
</gene>
<dbReference type="EMBL" id="CAUYUJ010018479">
    <property type="protein sequence ID" value="CAK0883883.1"/>
    <property type="molecule type" value="Genomic_DNA"/>
</dbReference>
<keyword evidence="2" id="KW-0812">Transmembrane</keyword>
<evidence type="ECO:0000256" key="1">
    <source>
        <dbReference type="SAM" id="MobiDB-lite"/>
    </source>
</evidence>
<feature type="region of interest" description="Disordered" evidence="1">
    <location>
        <begin position="256"/>
        <end position="279"/>
    </location>
</feature>
<reference evidence="3" key="1">
    <citation type="submission" date="2023-10" db="EMBL/GenBank/DDBJ databases">
        <authorList>
            <person name="Chen Y."/>
            <person name="Shah S."/>
            <person name="Dougan E. K."/>
            <person name="Thang M."/>
            <person name="Chan C."/>
        </authorList>
    </citation>
    <scope>NUCLEOTIDE SEQUENCE [LARGE SCALE GENOMIC DNA]</scope>
</reference>
<feature type="non-terminal residue" evidence="3">
    <location>
        <position position="1"/>
    </location>
</feature>
<comment type="caution">
    <text evidence="3">The sequence shown here is derived from an EMBL/GenBank/DDBJ whole genome shotgun (WGS) entry which is preliminary data.</text>
</comment>
<evidence type="ECO:0008006" key="5">
    <source>
        <dbReference type="Google" id="ProtNLM"/>
    </source>
</evidence>
<evidence type="ECO:0000256" key="2">
    <source>
        <dbReference type="SAM" id="Phobius"/>
    </source>
</evidence>
<protein>
    <recommendedName>
        <fullName evidence="5">Transmembrane protein 231</fullName>
    </recommendedName>
</protein>
<feature type="compositionally biased region" description="Low complexity" evidence="1">
    <location>
        <begin position="1"/>
        <end position="16"/>
    </location>
</feature>
<keyword evidence="4" id="KW-1185">Reference proteome</keyword>
<feature type="compositionally biased region" description="Low complexity" evidence="1">
    <location>
        <begin position="97"/>
        <end position="107"/>
    </location>
</feature>
<name>A0ABN9WC55_9DINO</name>
<proteinExistence type="predicted"/>
<dbReference type="Proteomes" id="UP001189429">
    <property type="component" value="Unassembled WGS sequence"/>
</dbReference>
<evidence type="ECO:0000313" key="4">
    <source>
        <dbReference type="Proteomes" id="UP001189429"/>
    </source>
</evidence>
<keyword evidence="2" id="KW-0472">Membrane</keyword>
<evidence type="ECO:0000313" key="3">
    <source>
        <dbReference type="EMBL" id="CAK0883883.1"/>
    </source>
</evidence>
<organism evidence="3 4">
    <name type="scientific">Prorocentrum cordatum</name>
    <dbReference type="NCBI Taxonomy" id="2364126"/>
    <lineage>
        <taxon>Eukaryota</taxon>
        <taxon>Sar</taxon>
        <taxon>Alveolata</taxon>
        <taxon>Dinophyceae</taxon>
        <taxon>Prorocentrales</taxon>
        <taxon>Prorocentraceae</taxon>
        <taxon>Prorocentrum</taxon>
    </lineage>
</organism>
<feature type="compositionally biased region" description="Basic residues" evidence="1">
    <location>
        <begin position="26"/>
        <end position="47"/>
    </location>
</feature>
<feature type="region of interest" description="Disordered" evidence="1">
    <location>
        <begin position="1"/>
        <end position="48"/>
    </location>
</feature>
<sequence>PVGRAAEPPAEPLAAPLGPPAPWPPSRRHDRRVRPRRGARDRGRRRTPAPACVELALGPGARCGCEARRALLAQRLAVPSGRFRGARRRRGPGGERGAAAAPRAAPPHGLVESKIRRRGVTTESLEFSAEYDISKYSEQNSMYAMIGVFTIVMFAVLWAIPWFTYLKDEEEIEERRGAGGRRGRGARSLRHQRWPWPVRRRIRAGEGEGRRQGEVRPPFSATCSVFKAPRDLAVQGEGGGRVSSVCWRSTRSVVGSRTAGAHRRGAPPAAPLHRNPGPRHMDLARLGVRAGVKTWRPPAGPLGSPVCVCVYVGRRRLPPAAGGLHAGGGTRT</sequence>
<feature type="region of interest" description="Disordered" evidence="1">
    <location>
        <begin position="84"/>
        <end position="107"/>
    </location>
</feature>
<feature type="transmembrane region" description="Helical" evidence="2">
    <location>
        <begin position="142"/>
        <end position="166"/>
    </location>
</feature>